<dbReference type="SUPFAM" id="SSF56327">
    <property type="entry name" value="LDH C-terminal domain-like"/>
    <property type="match status" value="1"/>
</dbReference>
<accession>A0A645IWD5</accession>
<dbReference type="GO" id="GO:0016616">
    <property type="term" value="F:oxidoreductase activity, acting on the CH-OH group of donors, NAD or NADP as acceptor"/>
    <property type="evidence" value="ECO:0007669"/>
    <property type="project" value="InterPro"/>
</dbReference>
<reference evidence="1" key="1">
    <citation type="submission" date="2019-08" db="EMBL/GenBank/DDBJ databases">
        <authorList>
            <person name="Kucharzyk K."/>
            <person name="Murdoch R.W."/>
            <person name="Higgins S."/>
            <person name="Loffler F."/>
        </authorList>
    </citation>
    <scope>NUCLEOTIDE SEQUENCE</scope>
</reference>
<comment type="caution">
    <text evidence="1">The sequence shown here is derived from an EMBL/GenBank/DDBJ whole genome shotgun (WGS) entry which is preliminary data.</text>
</comment>
<proteinExistence type="predicted"/>
<sequence>MRGFGLGVMHARAIFCARPEGVHDERICAFGPHGKGLVVANAPDDGYTDDLSRFLTKRAEEANLEIRKIGYKPYIAPGISSAAVSVLRALRGQWHDAAVPMGGVYFGCRARFGRNGPEVLRQPLHEQLVARIEESYDMLREFDVRWAD</sequence>
<organism evidence="1">
    <name type="scientific">bioreactor metagenome</name>
    <dbReference type="NCBI Taxonomy" id="1076179"/>
    <lineage>
        <taxon>unclassified sequences</taxon>
        <taxon>metagenomes</taxon>
        <taxon>ecological metagenomes</taxon>
    </lineage>
</organism>
<name>A0A645IWD5_9ZZZZ</name>
<evidence type="ECO:0008006" key="2">
    <source>
        <dbReference type="Google" id="ProtNLM"/>
    </source>
</evidence>
<evidence type="ECO:0000313" key="1">
    <source>
        <dbReference type="EMBL" id="MPN54729.1"/>
    </source>
</evidence>
<dbReference type="AlphaFoldDB" id="A0A645IWD5"/>
<dbReference type="InterPro" id="IPR015955">
    <property type="entry name" value="Lactate_DH/Glyco_Ohase_4_C"/>
</dbReference>
<dbReference type="EMBL" id="VSSQ01123253">
    <property type="protein sequence ID" value="MPN54729.1"/>
    <property type="molecule type" value="Genomic_DNA"/>
</dbReference>
<gene>
    <name evidence="1" type="ORF">SDC9_202406</name>
</gene>
<protein>
    <recommendedName>
        <fullName evidence="2">L-lactate dehydrogenase</fullName>
    </recommendedName>
</protein>